<feature type="region of interest" description="Disordered" evidence="2">
    <location>
        <begin position="546"/>
        <end position="570"/>
    </location>
</feature>
<feature type="compositionally biased region" description="Low complexity" evidence="2">
    <location>
        <begin position="280"/>
        <end position="290"/>
    </location>
</feature>
<keyword evidence="1" id="KW-0175">Coiled coil</keyword>
<proteinExistence type="predicted"/>
<feature type="region of interest" description="Disordered" evidence="2">
    <location>
        <begin position="232"/>
        <end position="295"/>
    </location>
</feature>
<name>A0A6G1KW97_9PEZI</name>
<feature type="region of interest" description="Disordered" evidence="2">
    <location>
        <begin position="900"/>
        <end position="960"/>
    </location>
</feature>
<organism evidence="3 4">
    <name type="scientific">Teratosphaeria nubilosa</name>
    <dbReference type="NCBI Taxonomy" id="161662"/>
    <lineage>
        <taxon>Eukaryota</taxon>
        <taxon>Fungi</taxon>
        <taxon>Dikarya</taxon>
        <taxon>Ascomycota</taxon>
        <taxon>Pezizomycotina</taxon>
        <taxon>Dothideomycetes</taxon>
        <taxon>Dothideomycetidae</taxon>
        <taxon>Mycosphaerellales</taxon>
        <taxon>Teratosphaeriaceae</taxon>
        <taxon>Teratosphaeria</taxon>
    </lineage>
</organism>
<keyword evidence="4" id="KW-1185">Reference proteome</keyword>
<gene>
    <name evidence="3" type="ORF">EJ03DRAFT_339719</name>
</gene>
<feature type="compositionally biased region" description="Basic and acidic residues" evidence="2">
    <location>
        <begin position="945"/>
        <end position="959"/>
    </location>
</feature>
<dbReference type="Proteomes" id="UP000799436">
    <property type="component" value="Unassembled WGS sequence"/>
</dbReference>
<feature type="coiled-coil region" evidence="1">
    <location>
        <begin position="418"/>
        <end position="466"/>
    </location>
</feature>
<reference evidence="3" key="1">
    <citation type="journal article" date="2020" name="Stud. Mycol.">
        <title>101 Dothideomycetes genomes: a test case for predicting lifestyles and emergence of pathogens.</title>
        <authorList>
            <person name="Haridas S."/>
            <person name="Albert R."/>
            <person name="Binder M."/>
            <person name="Bloem J."/>
            <person name="Labutti K."/>
            <person name="Salamov A."/>
            <person name="Andreopoulos B."/>
            <person name="Baker S."/>
            <person name="Barry K."/>
            <person name="Bills G."/>
            <person name="Bluhm B."/>
            <person name="Cannon C."/>
            <person name="Castanera R."/>
            <person name="Culley D."/>
            <person name="Daum C."/>
            <person name="Ezra D."/>
            <person name="Gonzalez J."/>
            <person name="Henrissat B."/>
            <person name="Kuo A."/>
            <person name="Liang C."/>
            <person name="Lipzen A."/>
            <person name="Lutzoni F."/>
            <person name="Magnuson J."/>
            <person name="Mondo S."/>
            <person name="Nolan M."/>
            <person name="Ohm R."/>
            <person name="Pangilinan J."/>
            <person name="Park H.-J."/>
            <person name="Ramirez L."/>
            <person name="Alfaro M."/>
            <person name="Sun H."/>
            <person name="Tritt A."/>
            <person name="Yoshinaga Y."/>
            <person name="Zwiers L.-H."/>
            <person name="Turgeon B."/>
            <person name="Goodwin S."/>
            <person name="Spatafora J."/>
            <person name="Crous P."/>
            <person name="Grigoriev I."/>
        </authorList>
    </citation>
    <scope>NUCLEOTIDE SEQUENCE</scope>
    <source>
        <strain evidence="3">CBS 116005</strain>
    </source>
</reference>
<dbReference type="EMBL" id="ML995919">
    <property type="protein sequence ID" value="KAF2764539.1"/>
    <property type="molecule type" value="Genomic_DNA"/>
</dbReference>
<dbReference type="AlphaFoldDB" id="A0A6G1KW97"/>
<feature type="compositionally biased region" description="Low complexity" evidence="2">
    <location>
        <begin position="241"/>
        <end position="250"/>
    </location>
</feature>
<evidence type="ECO:0000313" key="4">
    <source>
        <dbReference type="Proteomes" id="UP000799436"/>
    </source>
</evidence>
<dbReference type="OrthoDB" id="1711136at2759"/>
<evidence type="ECO:0000256" key="1">
    <source>
        <dbReference type="SAM" id="Coils"/>
    </source>
</evidence>
<evidence type="ECO:0000313" key="3">
    <source>
        <dbReference type="EMBL" id="KAF2764539.1"/>
    </source>
</evidence>
<sequence length="1137" mass="127283">MHLAVCVVGTRDLTATPTPLLAEQPKSRASLSTRPPPMIIASLRARWAAIIRRTCLRPVPVVLGSYCALSVTRTKVCQDHGIPTMGTLTAGQPRLDAYCAHKLPTSCRLTSIPECCACADERAHSAAYTVYVDGVGLVPRGTRWQRYCWFCKEFWENRVTASGLRPGQTRIPEVPDQTDFLKRWYEFHQGYRAITQDDGTEERVAVLGEDFRDVSPGYLPRTLEELRAGRAANDMAGHSRQQQTNVQQQTPSGPGLEETLDSLFEDASLEDQPLRERTATARPAIARTETSPAASEILHQMREANRRHRVNENRAFHNSIHAQAMTAAGSRSREYQARRIAALRRELHRMRNGIERVIVGLRDLGESVPDHSEATGRLTDLGRTLDNIQGVPSQDQAQEAINSVNHLTVSTAATDNTTTYMQARVDEARNNLNEARRNRDQARSELDAAEQEYRTSQQRLHQVQREQRTAENYMRLFGTREEMQAAGDQYESPIGGMFNRAYERFRAAEEVRREERTLRRVLEDEARGGGEEAARRLAELETQERDIWSVPRASPSQQQQASSADSYVAAEPRSHLEEYYELIRTQGRGQAAPAEALARTGAGTRHDELVAEFRASLQRRLANRTDGGTEAAPAENMSEQQTVPSELEAIDVVPAADSENERHADYAHILLHLLRHPGLAEDNIFTTLHLYGLLSRLNTNRLSENDERELNDLRERPRVVWGSCLITARFLRRRRAGQQVHMVPDVPQDDFQRTADNIEVMAEAYQRSGTLRGRALGLSPPERLQVLYRLQAGERSIEDIRVLSDMLRNQDTFELATYYHLAGDTRQDNTRLAELAEARRAAAREGDHSRSELNAQRRATHALALAAGRAAMRTGPAALLEQMASQDAETRAAYERLRENGFDPAGDTPEERLLRSVPYRPFGATRETSTDPEDDEDEDEEEAGLDAKDSGRPEPRQDEELTVSMECKICYTQLAEIACLPRVKSMHKKAEFALSSRLRSPRQAEEAGKHGCAVAVFPHGPRLLSKCSASSTTRISLKPGNGEDYAKMHVPRYMTGETAEEAFAGTIISSTTHLDQLASREYEAGFADFNRWLDAGAADPAPEYGHAVSQSAVFANFPFCVTAHGLMCMVPKGLRKR</sequence>
<accession>A0A6G1KW97</accession>
<feature type="compositionally biased region" description="Acidic residues" evidence="2">
    <location>
        <begin position="930"/>
        <end position="944"/>
    </location>
</feature>
<feature type="compositionally biased region" description="Low complexity" evidence="2">
    <location>
        <begin position="553"/>
        <end position="570"/>
    </location>
</feature>
<evidence type="ECO:0000256" key="2">
    <source>
        <dbReference type="SAM" id="MobiDB-lite"/>
    </source>
</evidence>
<feature type="compositionally biased region" description="Acidic residues" evidence="2">
    <location>
        <begin position="258"/>
        <end position="269"/>
    </location>
</feature>
<protein>
    <submittedName>
        <fullName evidence="3">Uncharacterized protein</fullName>
    </submittedName>
</protein>